<evidence type="ECO:0000313" key="3">
    <source>
        <dbReference type="Proteomes" id="UP000002009"/>
    </source>
</evidence>
<feature type="compositionally biased region" description="Low complexity" evidence="1">
    <location>
        <begin position="198"/>
        <end position="210"/>
    </location>
</feature>
<protein>
    <submittedName>
        <fullName evidence="2">Uncharacterized protein</fullName>
    </submittedName>
</protein>
<proteinExistence type="predicted"/>
<feature type="region of interest" description="Disordered" evidence="1">
    <location>
        <begin position="643"/>
        <end position="663"/>
    </location>
</feature>
<dbReference type="RefSeq" id="XP_002505620.1">
    <property type="nucleotide sequence ID" value="XM_002505574.1"/>
</dbReference>
<sequence>MEVDTCDACAASASAFHDALEHRRAKLHARYGDGGGSLSQNPPRYLRFGDFPDAPAAAREAVQKACGPRGRWLRFSIKSVGVGDGEGGGLAFLALSGPGLDAEHIPGIQRPADEADTKALSTHLRRMCVAEAERIGVENLIDAFDETFDSGTTPERLQNDSGTSDESNDETRTTGDDPAAAFAARVCVEGWPGGSDGTGESPPGESPSPTIRDPPCRRARSSRKARALAAAADDAAALDRRSNAALRDVERTKASAARCGALAAEAGRKMSEAARGVGKDGAAYVIGGDTDASLGLQPSEMSAVRSCASLARALMQRGRATASADVKDVNWVDAVADYDLAAVAWPAYKAEAEYLGARAYARFDHPGGFASTDPNSDETVGVDRHARLLRASRRAANAVKSDATDPDARITFADVAALVREDADALEQYRYASGLLPLAGERSAAVATSRAAASSAVAHQFATYLRQMEKFESLAENRTLVAKMAETRIEAEVLGRKRSLQAAEDILAALTQAPTRRRHVAMAAAAVVYSAWMAEPVDVRAAEAGPTIGAECDDDRPPVGCYGVMLNHARNMMELELWELARQAAHYAVKAKGEKWKKKKDAGEIISEAERKMEAAVGGSRSAADANAGKRWREKVREQLRASGAENLHAAIHQDLHDEHDEL</sequence>
<evidence type="ECO:0000313" key="2">
    <source>
        <dbReference type="EMBL" id="ACO66878.1"/>
    </source>
</evidence>
<gene>
    <name evidence="2" type="ORF">MICPUN_63837</name>
</gene>
<feature type="compositionally biased region" description="Basic and acidic residues" evidence="1">
    <location>
        <begin position="652"/>
        <end position="663"/>
    </location>
</feature>
<accession>C1EFL9</accession>
<reference evidence="2 3" key="1">
    <citation type="journal article" date="2009" name="Science">
        <title>Green evolution and dynamic adaptations revealed by genomes of the marine picoeukaryotes Micromonas.</title>
        <authorList>
            <person name="Worden A.Z."/>
            <person name="Lee J.H."/>
            <person name="Mock T."/>
            <person name="Rouze P."/>
            <person name="Simmons M.P."/>
            <person name="Aerts A.L."/>
            <person name="Allen A.E."/>
            <person name="Cuvelier M.L."/>
            <person name="Derelle E."/>
            <person name="Everett M.V."/>
            <person name="Foulon E."/>
            <person name="Grimwood J."/>
            <person name="Gundlach H."/>
            <person name="Henrissat B."/>
            <person name="Napoli C."/>
            <person name="McDonald S.M."/>
            <person name="Parker M.S."/>
            <person name="Rombauts S."/>
            <person name="Salamov A."/>
            <person name="Von Dassow P."/>
            <person name="Badger J.H."/>
            <person name="Coutinho P.M."/>
            <person name="Demir E."/>
            <person name="Dubchak I."/>
            <person name="Gentemann C."/>
            <person name="Eikrem W."/>
            <person name="Gready J.E."/>
            <person name="John U."/>
            <person name="Lanier W."/>
            <person name="Lindquist E.A."/>
            <person name="Lucas S."/>
            <person name="Mayer K.F."/>
            <person name="Moreau H."/>
            <person name="Not F."/>
            <person name="Otillar R."/>
            <person name="Panaud O."/>
            <person name="Pangilinan J."/>
            <person name="Paulsen I."/>
            <person name="Piegu B."/>
            <person name="Poliakov A."/>
            <person name="Robbens S."/>
            <person name="Schmutz J."/>
            <person name="Toulza E."/>
            <person name="Wyss T."/>
            <person name="Zelensky A."/>
            <person name="Zhou K."/>
            <person name="Armbrust E.V."/>
            <person name="Bhattacharya D."/>
            <person name="Goodenough U.W."/>
            <person name="Van de Peer Y."/>
            <person name="Grigoriev I.V."/>
        </authorList>
    </citation>
    <scope>NUCLEOTIDE SEQUENCE [LARGE SCALE GENOMIC DNA]</scope>
    <source>
        <strain evidence="3">RCC299 / NOUM17</strain>
    </source>
</reference>
<name>C1EFL9_MICCC</name>
<dbReference type="GeneID" id="8248781"/>
<dbReference type="InParanoid" id="C1EFL9"/>
<feature type="compositionally biased region" description="Polar residues" evidence="1">
    <location>
        <begin position="149"/>
        <end position="165"/>
    </location>
</feature>
<feature type="region of interest" description="Disordered" evidence="1">
    <location>
        <begin position="147"/>
        <end position="225"/>
    </location>
</feature>
<dbReference type="KEGG" id="mis:MICPUN_63837"/>
<keyword evidence="3" id="KW-1185">Reference proteome</keyword>
<dbReference type="Proteomes" id="UP000002009">
    <property type="component" value="Chromosome 13"/>
</dbReference>
<evidence type="ECO:0000256" key="1">
    <source>
        <dbReference type="SAM" id="MobiDB-lite"/>
    </source>
</evidence>
<dbReference type="EMBL" id="CP001331">
    <property type="protein sequence ID" value="ACO66878.1"/>
    <property type="molecule type" value="Genomic_DNA"/>
</dbReference>
<dbReference type="AlphaFoldDB" id="C1EFL9"/>
<organism evidence="2 3">
    <name type="scientific">Micromonas commoda (strain RCC299 / NOUM17 / CCMP2709)</name>
    <name type="common">Picoplanktonic green alga</name>
    <dbReference type="NCBI Taxonomy" id="296587"/>
    <lineage>
        <taxon>Eukaryota</taxon>
        <taxon>Viridiplantae</taxon>
        <taxon>Chlorophyta</taxon>
        <taxon>Mamiellophyceae</taxon>
        <taxon>Mamiellales</taxon>
        <taxon>Mamiellaceae</taxon>
        <taxon>Micromonas</taxon>
    </lineage>
</organism>